<evidence type="ECO:0000256" key="1">
    <source>
        <dbReference type="SAM" id="MobiDB-lite"/>
    </source>
</evidence>
<feature type="region of interest" description="Disordered" evidence="1">
    <location>
        <begin position="252"/>
        <end position="282"/>
    </location>
</feature>
<evidence type="ECO:0000313" key="3">
    <source>
        <dbReference type="Proteomes" id="UP000051952"/>
    </source>
</evidence>
<name>A0A0S4JQI7_BODSA</name>
<dbReference type="VEuPathDB" id="TriTrypDB:BSAL_37475"/>
<evidence type="ECO:0000313" key="2">
    <source>
        <dbReference type="EMBL" id="CUG92472.1"/>
    </source>
</evidence>
<feature type="compositionally biased region" description="Polar residues" evidence="1">
    <location>
        <begin position="271"/>
        <end position="282"/>
    </location>
</feature>
<organism evidence="2 3">
    <name type="scientific">Bodo saltans</name>
    <name type="common">Flagellated protozoan</name>
    <dbReference type="NCBI Taxonomy" id="75058"/>
    <lineage>
        <taxon>Eukaryota</taxon>
        <taxon>Discoba</taxon>
        <taxon>Euglenozoa</taxon>
        <taxon>Kinetoplastea</taxon>
        <taxon>Metakinetoplastina</taxon>
        <taxon>Eubodonida</taxon>
        <taxon>Bodonidae</taxon>
        <taxon>Bodo</taxon>
    </lineage>
</organism>
<dbReference type="Proteomes" id="UP000051952">
    <property type="component" value="Unassembled WGS sequence"/>
</dbReference>
<proteinExistence type="predicted"/>
<gene>
    <name evidence="2" type="ORF">BSAL_37475</name>
</gene>
<sequence>MDTISGRLLLALPRRRSLCHALVVHDVLSFAMAVRTRDALTEYIRGRCSQLPVCEDSCATNGCMADAANMDSHSPEVRQRRVSAVAASLNSPRLSSSELLVSLEYDVVLHFLRMCLTESAENNSHDTGTESSLTGVGDELLTEVCDHYANRRKFQYQWVVVDQPPVHCAGASDTLLPSPSSSPQVLATLPSAISDCIEAAFCSGRDIVCGADWTAEISSNPAMCTLHQHANKQPLWLARQCVTLRHQSRQSVSLDGAVSHHHPATPRSRISLGTSSSPQQGDDTLRRTMALQHPTSSQSVLWYLVPSWEAADASEDASVTYEPIDAALSSILERSLSEWRAGGDCGHEFSSLWGEQGTWVVHPSSTQLWELEFVEHPKANFVAPQRRRFQVLRYLKSHQDIDDISEASGAVPLHPLAELYLAMARGAAANVLVAENSSEVQMEDESTADDATIESPSTTMALFSRYDSSALQPDVMCVVAPLLLDIDTVIPLGRTTEPDPPVSAVVCALQLPFVEPSRFIWSSEAFHQEESPNTEECCTETQPRFREYAERYELFSDGVWIPLAPVNEWLLAHQHQRIFLFGAWYSYSHGVARRIPTTNNGSRTPSSRPADDDNSFLWVRLKGENPIRIVCQGVPLSLDRRLLLDSTCPEALLVEDAVIIDSVLDPREVQRTWLQGDRGYVKVLEYFALQKGSSSQQKSKFEKMREGTHQLVEDINGRPRLAGNAFTSQQPQLTHAQIAHVAEQRRVAVGALLNSSSAAKYQYKFPVLPSAL</sequence>
<accession>A0A0S4JQI7</accession>
<keyword evidence="3" id="KW-1185">Reference proteome</keyword>
<dbReference type="AlphaFoldDB" id="A0A0S4JQI7"/>
<protein>
    <submittedName>
        <fullName evidence="2">Uncharacterized protein</fullName>
    </submittedName>
</protein>
<reference evidence="3" key="1">
    <citation type="submission" date="2015-09" db="EMBL/GenBank/DDBJ databases">
        <authorList>
            <consortium name="Pathogen Informatics"/>
        </authorList>
    </citation>
    <scope>NUCLEOTIDE SEQUENCE [LARGE SCALE GENOMIC DNA]</scope>
    <source>
        <strain evidence="3">Lake Konstanz</strain>
    </source>
</reference>
<dbReference type="EMBL" id="CYKH01002044">
    <property type="protein sequence ID" value="CUG92472.1"/>
    <property type="molecule type" value="Genomic_DNA"/>
</dbReference>